<name>A0A329LVG1_9BACL</name>
<dbReference type="AlphaFoldDB" id="A0A329LVG1"/>
<accession>A0A329LVG1</accession>
<keyword evidence="2" id="KW-1185">Reference proteome</keyword>
<proteinExistence type="predicted"/>
<evidence type="ECO:0000313" key="1">
    <source>
        <dbReference type="EMBL" id="RAV11132.1"/>
    </source>
</evidence>
<protein>
    <submittedName>
        <fullName evidence="1">DNA-binding response regulator</fullName>
    </submittedName>
</protein>
<dbReference type="RefSeq" id="WP_113036031.1">
    <property type="nucleotide sequence ID" value="NZ_QMFB01000039.1"/>
</dbReference>
<evidence type="ECO:0000313" key="2">
    <source>
        <dbReference type="Proteomes" id="UP000250369"/>
    </source>
</evidence>
<keyword evidence="1" id="KW-0238">DNA-binding</keyword>
<sequence>MNIAAYDDSHKEWLGKHLSNRKGESKRKLITGHAHAEKEFLRHIWWPAFGHFEHLHPEYEVHDFFDGSRFLDFAYIRSGIHIAIEIDPYGTHYAKLDRRQYSNQWVRHMHLVNDSWLIVRISLDDVTERPRLWQQLCQQMVGHLFGDHDSIPFDLSSRERDILRMAFRLDRPIKLADVKTLLQCGYDTARKQLQLLEDKKWLFPDGKGTARTHAWRVAPFRKPPLL</sequence>
<dbReference type="GO" id="GO:0003677">
    <property type="term" value="F:DNA binding"/>
    <property type="evidence" value="ECO:0007669"/>
    <property type="project" value="UniProtKB-KW"/>
</dbReference>
<gene>
    <name evidence="1" type="ORF">DQG23_36820</name>
</gene>
<comment type="caution">
    <text evidence="1">The sequence shown here is derived from an EMBL/GenBank/DDBJ whole genome shotgun (WGS) entry which is preliminary data.</text>
</comment>
<reference evidence="1 2" key="1">
    <citation type="journal article" date="2009" name="Int. J. Syst. Evol. Microbiol.">
        <title>Paenibacillus contaminans sp. nov., isolated from a contaminated laboratory plate.</title>
        <authorList>
            <person name="Chou J.H."/>
            <person name="Lee J.H."/>
            <person name="Lin M.C."/>
            <person name="Chang P.S."/>
            <person name="Arun A.B."/>
            <person name="Young C.C."/>
            <person name="Chen W.M."/>
        </authorList>
    </citation>
    <scope>NUCLEOTIDE SEQUENCE [LARGE SCALE GENOMIC DNA]</scope>
    <source>
        <strain evidence="1 2">CKOBP-6</strain>
    </source>
</reference>
<dbReference type="Proteomes" id="UP000250369">
    <property type="component" value="Unassembled WGS sequence"/>
</dbReference>
<dbReference type="OrthoDB" id="2677830at2"/>
<dbReference type="EMBL" id="QMFB01000039">
    <property type="protein sequence ID" value="RAV11132.1"/>
    <property type="molecule type" value="Genomic_DNA"/>
</dbReference>
<organism evidence="1 2">
    <name type="scientific">Paenibacillus contaminans</name>
    <dbReference type="NCBI Taxonomy" id="450362"/>
    <lineage>
        <taxon>Bacteria</taxon>
        <taxon>Bacillati</taxon>
        <taxon>Bacillota</taxon>
        <taxon>Bacilli</taxon>
        <taxon>Bacillales</taxon>
        <taxon>Paenibacillaceae</taxon>
        <taxon>Paenibacillus</taxon>
    </lineage>
</organism>